<dbReference type="RefSeq" id="WP_000163966.1">
    <property type="nucleotide sequence ID" value="NZ_AP024968.1"/>
</dbReference>
<dbReference type="EMBL" id="CWQJ01000003">
    <property type="protein sequence ID" value="CSB65897.1"/>
    <property type="molecule type" value="Genomic_DNA"/>
</dbReference>
<protein>
    <submittedName>
        <fullName evidence="1">Uncharacterized protein</fullName>
    </submittedName>
</protein>
<reference evidence="1 2" key="1">
    <citation type="submission" date="2015-07" db="EMBL/GenBank/DDBJ databases">
        <authorList>
            <consortium name="Pathogen Informatics"/>
        </authorList>
    </citation>
    <scope>NUCLEOTIDE SEQUENCE [LARGE SCALE GENOMIC DNA]</scope>
    <source>
        <strain evidence="1 2">A325</strain>
    </source>
</reference>
<organism evidence="1 2">
    <name type="scientific">Vibrio cholerae</name>
    <dbReference type="NCBI Taxonomy" id="666"/>
    <lineage>
        <taxon>Bacteria</taxon>
        <taxon>Pseudomonadati</taxon>
        <taxon>Pseudomonadota</taxon>
        <taxon>Gammaproteobacteria</taxon>
        <taxon>Vibrionales</taxon>
        <taxon>Vibrionaceae</taxon>
        <taxon>Vibrio</taxon>
    </lineage>
</organism>
<gene>
    <name evidence="1" type="ORF">ERS013201_00562</name>
</gene>
<dbReference type="KEGG" id="vcz:VAB027_364"/>
<accession>A0A0E4G7H5</accession>
<proteinExistence type="predicted"/>
<sequence length="68" mass="7763">MTKLPHLQLSVVETQPKTHPANAWPMSMSFPQRCQDRVLMPPYRSVLPTVVLVVYINQAQQQPSPTLH</sequence>
<evidence type="ECO:0000313" key="2">
    <source>
        <dbReference type="Proteomes" id="UP000046067"/>
    </source>
</evidence>
<dbReference type="Proteomes" id="UP000046067">
    <property type="component" value="Unassembled WGS sequence"/>
</dbReference>
<name>A0A0E4G7H5_VIBCL</name>
<dbReference type="AlphaFoldDB" id="A0A0E4G7H5"/>
<evidence type="ECO:0000313" key="1">
    <source>
        <dbReference type="EMBL" id="CSB65897.1"/>
    </source>
</evidence>